<gene>
    <name evidence="3" type="ORF">EDC14_100590</name>
</gene>
<dbReference type="InterPro" id="IPR017853">
    <property type="entry name" value="GH"/>
</dbReference>
<dbReference type="Pfam" id="PF13200">
    <property type="entry name" value="DUF4015"/>
    <property type="match status" value="1"/>
</dbReference>
<dbReference type="SUPFAM" id="SSF51445">
    <property type="entry name" value="(Trans)glycosidases"/>
    <property type="match status" value="1"/>
</dbReference>
<feature type="compositionally biased region" description="Pro residues" evidence="1">
    <location>
        <begin position="67"/>
        <end position="84"/>
    </location>
</feature>
<reference evidence="3 4" key="1">
    <citation type="submission" date="2019-03" db="EMBL/GenBank/DDBJ databases">
        <title>Genomic Encyclopedia of Type Strains, Phase IV (KMG-IV): sequencing the most valuable type-strain genomes for metagenomic binning, comparative biology and taxonomic classification.</title>
        <authorList>
            <person name="Goeker M."/>
        </authorList>
    </citation>
    <scope>NUCLEOTIDE SEQUENCE [LARGE SCALE GENOMIC DNA]</scope>
    <source>
        <strain evidence="3 4">LX-B</strain>
    </source>
</reference>
<evidence type="ECO:0000313" key="3">
    <source>
        <dbReference type="EMBL" id="TCL73228.1"/>
    </source>
</evidence>
<dbReference type="Proteomes" id="UP000295008">
    <property type="component" value="Unassembled WGS sequence"/>
</dbReference>
<feature type="region of interest" description="Disordered" evidence="1">
    <location>
        <begin position="39"/>
        <end position="58"/>
    </location>
</feature>
<comment type="caution">
    <text evidence="3">The sequence shown here is derived from an EMBL/GenBank/DDBJ whole genome shotgun (WGS) entry which is preliminary data.</text>
</comment>
<sequence>MRNKLWIILPVFPILFLIFLTAWLKPATPQRAVPTKIGPATVQEQPAPKQPAREQSVATLPEATPVPATPAPVPTPSAAPPLAAPAPTPWPKPAAVKGIYATAWVAGSNKSLARICDLIDQTELNTLVVDVKDDTGTISYESRVPLADAIGSWEKKIGDPVKVLETLRQHQIFPIARIVVFKDPFLAKRKPEWAVRDSSGGLWVDRKGLHWVDPYNKAYWDYIIAIAREAISLGFQEIQFDYVRFTSDGPIERCVYPFSDGKLKQDVIRDFLQYAREQLQLSGIPVSADIFGLTTSVPDDQGIGQLYEKVIANVDVVSPMVYPSHYAPGSFGLGNPNLHPYETVLRAVSDARKRLEKAGNTTTSLRPWLQDFNLGAHYGRNEVQKQIQAVRDAGATEWIFWNPSCRYQLDKYR</sequence>
<dbReference type="AlphaFoldDB" id="A0A4R1S233"/>
<name>A0A4R1S233_HYDET</name>
<feature type="region of interest" description="Disordered" evidence="1">
    <location>
        <begin position="63"/>
        <end position="84"/>
    </location>
</feature>
<dbReference type="RefSeq" id="WP_165907831.1">
    <property type="nucleotide sequence ID" value="NZ_SLUN01000005.1"/>
</dbReference>
<evidence type="ECO:0000313" key="4">
    <source>
        <dbReference type="Proteomes" id="UP000295008"/>
    </source>
</evidence>
<accession>A0A4R1S233</accession>
<organism evidence="3 4">
    <name type="scientific">Hydrogenispora ethanolica</name>
    <dbReference type="NCBI Taxonomy" id="1082276"/>
    <lineage>
        <taxon>Bacteria</taxon>
        <taxon>Bacillati</taxon>
        <taxon>Bacillota</taxon>
        <taxon>Hydrogenispora</taxon>
    </lineage>
</organism>
<protein>
    <recommendedName>
        <fullName evidence="2">DUF4015 domain-containing protein</fullName>
    </recommendedName>
</protein>
<dbReference type="InterPro" id="IPR025275">
    <property type="entry name" value="DUF4015"/>
</dbReference>
<keyword evidence="4" id="KW-1185">Reference proteome</keyword>
<evidence type="ECO:0000256" key="1">
    <source>
        <dbReference type="SAM" id="MobiDB-lite"/>
    </source>
</evidence>
<dbReference type="EMBL" id="SLUN01000005">
    <property type="protein sequence ID" value="TCL73228.1"/>
    <property type="molecule type" value="Genomic_DNA"/>
</dbReference>
<evidence type="ECO:0000259" key="2">
    <source>
        <dbReference type="Pfam" id="PF13200"/>
    </source>
</evidence>
<proteinExistence type="predicted"/>
<feature type="domain" description="DUF4015" evidence="2">
    <location>
        <begin position="98"/>
        <end position="407"/>
    </location>
</feature>